<dbReference type="InterPro" id="IPR027417">
    <property type="entry name" value="P-loop_NTPase"/>
</dbReference>
<dbReference type="EMBL" id="RCZP01000003">
    <property type="protein sequence ID" value="TPG59756.1"/>
    <property type="molecule type" value="Genomic_DNA"/>
</dbReference>
<dbReference type="SUPFAM" id="SSF52540">
    <property type="entry name" value="P-loop containing nucleoside triphosphate hydrolases"/>
    <property type="match status" value="1"/>
</dbReference>
<comment type="caution">
    <text evidence="3">The sequence shown here is derived from an EMBL/GenBank/DDBJ whole genome shotgun (WGS) entry which is preliminary data.</text>
</comment>
<dbReference type="GO" id="GO:0005524">
    <property type="term" value="F:ATP binding"/>
    <property type="evidence" value="ECO:0007669"/>
    <property type="project" value="UniProtKB-KW"/>
</dbReference>
<organism evidence="3 4">
    <name type="scientific">Muricoccus nepalensis</name>
    <dbReference type="NCBI Taxonomy" id="1854500"/>
    <lineage>
        <taxon>Bacteria</taxon>
        <taxon>Pseudomonadati</taxon>
        <taxon>Pseudomonadota</taxon>
        <taxon>Alphaproteobacteria</taxon>
        <taxon>Acetobacterales</taxon>
        <taxon>Roseomonadaceae</taxon>
        <taxon>Muricoccus</taxon>
    </lineage>
</organism>
<dbReference type="GO" id="GO:0005829">
    <property type="term" value="C:cytosol"/>
    <property type="evidence" value="ECO:0007669"/>
    <property type="project" value="TreeGrafter"/>
</dbReference>
<keyword evidence="4" id="KW-1185">Reference proteome</keyword>
<name>A0A502GFC3_9PROT</name>
<protein>
    <submittedName>
        <fullName evidence="3">Pilus assembly protein</fullName>
    </submittedName>
</protein>
<evidence type="ECO:0000313" key="4">
    <source>
        <dbReference type="Proteomes" id="UP000317078"/>
    </source>
</evidence>
<dbReference type="InterPro" id="IPR050625">
    <property type="entry name" value="ParA/MinD_ATPase"/>
</dbReference>
<proteinExistence type="predicted"/>
<dbReference type="PANTHER" id="PTHR43384">
    <property type="entry name" value="SEPTUM SITE-DETERMINING PROTEIN MIND HOMOLOG, CHLOROPLASTIC-RELATED"/>
    <property type="match status" value="1"/>
</dbReference>
<dbReference type="RefSeq" id="WP_140881854.1">
    <property type="nucleotide sequence ID" value="NZ_RCZP01000003.1"/>
</dbReference>
<evidence type="ECO:0000313" key="3">
    <source>
        <dbReference type="EMBL" id="TPG59756.1"/>
    </source>
</evidence>
<dbReference type="GO" id="GO:0009898">
    <property type="term" value="C:cytoplasmic side of plasma membrane"/>
    <property type="evidence" value="ECO:0007669"/>
    <property type="project" value="TreeGrafter"/>
</dbReference>
<evidence type="ECO:0000256" key="2">
    <source>
        <dbReference type="ARBA" id="ARBA00022840"/>
    </source>
</evidence>
<dbReference type="Proteomes" id="UP000317078">
    <property type="component" value="Unassembled WGS sequence"/>
</dbReference>
<dbReference type="AlphaFoldDB" id="A0A502GFC3"/>
<dbReference type="Gene3D" id="3.40.50.2300">
    <property type="match status" value="1"/>
</dbReference>
<accession>A0A502GFC3</accession>
<keyword evidence="2" id="KW-0067">ATP-binding</keyword>
<gene>
    <name evidence="3" type="ORF">EAH89_05880</name>
</gene>
<reference evidence="3 4" key="1">
    <citation type="journal article" date="2019" name="Environ. Microbiol.">
        <title>Species interactions and distinct microbial communities in high Arctic permafrost affected cryosols are associated with the CH4 and CO2 gas fluxes.</title>
        <authorList>
            <person name="Altshuler I."/>
            <person name="Hamel J."/>
            <person name="Turney S."/>
            <person name="Magnuson E."/>
            <person name="Levesque R."/>
            <person name="Greer C."/>
            <person name="Whyte L.G."/>
        </authorList>
    </citation>
    <scope>NUCLEOTIDE SEQUENCE [LARGE SCALE GENOMIC DNA]</scope>
    <source>
        <strain evidence="3 4">S9.3B</strain>
    </source>
</reference>
<keyword evidence="1" id="KW-0547">Nucleotide-binding</keyword>
<dbReference type="OrthoDB" id="9783172at2"/>
<dbReference type="GO" id="GO:0051782">
    <property type="term" value="P:negative regulation of cell division"/>
    <property type="evidence" value="ECO:0007669"/>
    <property type="project" value="TreeGrafter"/>
</dbReference>
<dbReference type="Pfam" id="PF10609">
    <property type="entry name" value="ParA"/>
    <property type="match status" value="1"/>
</dbReference>
<dbReference type="GO" id="GO:0016887">
    <property type="term" value="F:ATP hydrolysis activity"/>
    <property type="evidence" value="ECO:0007669"/>
    <property type="project" value="TreeGrafter"/>
</dbReference>
<dbReference type="PANTHER" id="PTHR43384:SF6">
    <property type="entry name" value="SEPTUM SITE-DETERMINING PROTEIN MIND HOMOLOG, CHLOROPLASTIC"/>
    <property type="match status" value="1"/>
</dbReference>
<dbReference type="InterPro" id="IPR033756">
    <property type="entry name" value="YlxH/NBP35"/>
</dbReference>
<dbReference type="Gene3D" id="3.40.50.300">
    <property type="entry name" value="P-loop containing nucleotide triphosphate hydrolases"/>
    <property type="match status" value="1"/>
</dbReference>
<sequence length="406" mass="43518">MAADGGVGPLPAAGGIERPVLLAFVTDGESESMLRDALLADVGEGADIRRGDLQAAARTLRKGVTPRTLVVDVSGLDQPLSALEELAQVVEPDVRVLVIGDRTDAAFYRQLTRGLGVLEYLHKPLGQEMLARHFMPVIKGAAGVAPELYLRGGRVVAVVGARGGAGSTSIAGNLAWHLAEQSRRHTVLLDADLHAAGAALLLGARTTNGLRVALENPDRVDELFVERTAQPVSERLFVLAAEEALFDGPRVAPGALPRLMDTLRRRFNFVVVDVPLRAGPLAREVLDLAHQRVLVTDPTLLGTREMLRFAALPSAPMQARRAFKVINRMGQPGMLNREQVKQALGEEPDLVIPWLPKLVAPAADLGNPAAGRRGAFRDAIDRLSHEIASSSGRPPAKPGLLQRIFR</sequence>
<evidence type="ECO:0000256" key="1">
    <source>
        <dbReference type="ARBA" id="ARBA00022741"/>
    </source>
</evidence>